<feature type="domain" description="DUF4136" evidence="1">
    <location>
        <begin position="21"/>
        <end position="171"/>
    </location>
</feature>
<protein>
    <recommendedName>
        <fullName evidence="1">DUF4136 domain-containing protein</fullName>
    </recommendedName>
</protein>
<reference evidence="2 3" key="1">
    <citation type="submission" date="2016-11" db="EMBL/GenBank/DDBJ databases">
        <authorList>
            <person name="Jaros S."/>
            <person name="Januszkiewicz K."/>
            <person name="Wedrychowicz H."/>
        </authorList>
    </citation>
    <scope>NUCLEOTIDE SEQUENCE [LARGE SCALE GENOMIC DNA]</scope>
    <source>
        <strain evidence="2 3">CGMCC 1.12213</strain>
    </source>
</reference>
<dbReference type="eggNOG" id="ENOG5031G7J">
    <property type="taxonomic scope" value="Bacteria"/>
</dbReference>
<proteinExistence type="predicted"/>
<organism evidence="2 3">
    <name type="scientific">Algibacter luteus</name>
    <dbReference type="NCBI Taxonomy" id="1178825"/>
    <lineage>
        <taxon>Bacteria</taxon>
        <taxon>Pseudomonadati</taxon>
        <taxon>Bacteroidota</taxon>
        <taxon>Flavobacteriia</taxon>
        <taxon>Flavobacteriales</taxon>
        <taxon>Flavobacteriaceae</taxon>
        <taxon>Algibacter</taxon>
    </lineage>
</organism>
<dbReference type="Gene3D" id="3.30.160.670">
    <property type="match status" value="1"/>
</dbReference>
<evidence type="ECO:0000259" key="1">
    <source>
        <dbReference type="Pfam" id="PF13590"/>
    </source>
</evidence>
<dbReference type="AlphaFoldDB" id="A0A1M6AGF6"/>
<dbReference type="EMBL" id="FQYK01000001">
    <property type="protein sequence ID" value="SHI35616.1"/>
    <property type="molecule type" value="Genomic_DNA"/>
</dbReference>
<evidence type="ECO:0000313" key="3">
    <source>
        <dbReference type="Proteomes" id="UP000184396"/>
    </source>
</evidence>
<sequence>MRFLKATILALLIVSCAPIRVDYDYDKATNFNNYKTYQYYSNLDTGLSDLDTKRLLNVIDAQMEAKGYYLSEDPDFFIDIKSSEIQNLQRQSVGIGIGGTGRNVGGGISVGLPIGQANVNRQIIIDFVDENKKQLFWQAISESSFKPNATPEKREEQFNAIVAKILTGYPPDKKN</sequence>
<accession>A0A1M6AGF6</accession>
<dbReference type="InterPro" id="IPR025411">
    <property type="entry name" value="DUF4136"/>
</dbReference>
<dbReference type="STRING" id="1178825.SAMN05216261_0415"/>
<dbReference type="Proteomes" id="UP000184396">
    <property type="component" value="Unassembled WGS sequence"/>
</dbReference>
<dbReference type="Pfam" id="PF13590">
    <property type="entry name" value="DUF4136"/>
    <property type="match status" value="1"/>
</dbReference>
<dbReference type="PROSITE" id="PS51257">
    <property type="entry name" value="PROKAR_LIPOPROTEIN"/>
    <property type="match status" value="1"/>
</dbReference>
<keyword evidence="3" id="KW-1185">Reference proteome</keyword>
<dbReference type="RefSeq" id="WP_019386243.1">
    <property type="nucleotide sequence ID" value="NZ_ALIH01000001.1"/>
</dbReference>
<name>A0A1M6AGF6_9FLAO</name>
<gene>
    <name evidence="2" type="ORF">SAMN05216261_0415</name>
</gene>
<evidence type="ECO:0000313" key="2">
    <source>
        <dbReference type="EMBL" id="SHI35616.1"/>
    </source>
</evidence>
<dbReference type="OrthoDB" id="1430233at2"/>